<accession>A0A7V8V3E1</accession>
<sequence>MKPKLTISLTNLQKTLLLTLHGKALESERQNSILNDHYAAQAIQQIDFDFSRFRLSRNAVIALAIRAKVLDQWTEQFLGRYKQANVVHIGCGLDSRYFRLNPSAEVAWWEVDYPEVISLREKIYQQRPGYRQLGTNILGEDWLKEIRPDVPTMVVAEGVLPYFTEEAATMFLAYIVSHFNAGQIAFDAYNCWGVRWLNQLPIMRQTHEKLHWAVDDPRRLETDVPQMRLRVENTNGIPEFVQRAGFWTRTAFRMSRRIAPLRRMGQLLLYDFGHL</sequence>
<dbReference type="InterPro" id="IPR007213">
    <property type="entry name" value="Ppm1/Ppm2/Tcmp"/>
</dbReference>
<protein>
    <recommendedName>
        <fullName evidence="5">Tetracenomycin polyketide synthesis O-methyltransferase TcmP</fullName>
    </recommendedName>
</protein>
<evidence type="ECO:0000313" key="4">
    <source>
        <dbReference type="Proteomes" id="UP000551616"/>
    </source>
</evidence>
<comment type="caution">
    <text evidence="3">The sequence shown here is derived from an EMBL/GenBank/DDBJ whole genome shotgun (WGS) entry which is preliminary data.</text>
</comment>
<dbReference type="EMBL" id="JABRWO010000003">
    <property type="protein sequence ID" value="MBA2114220.1"/>
    <property type="molecule type" value="Genomic_DNA"/>
</dbReference>
<evidence type="ECO:0008006" key="5">
    <source>
        <dbReference type="Google" id="ProtNLM"/>
    </source>
</evidence>
<dbReference type="GO" id="GO:0008168">
    <property type="term" value="F:methyltransferase activity"/>
    <property type="evidence" value="ECO:0007669"/>
    <property type="project" value="UniProtKB-KW"/>
</dbReference>
<dbReference type="PIRSF" id="PIRSF028177">
    <property type="entry name" value="Polyketide_synth_Omtfrase_TcmP"/>
    <property type="match status" value="1"/>
</dbReference>
<proteinExistence type="predicted"/>
<organism evidence="3 4">
    <name type="scientific">Bremerella alba</name>
    <dbReference type="NCBI Taxonomy" id="980252"/>
    <lineage>
        <taxon>Bacteria</taxon>
        <taxon>Pseudomonadati</taxon>
        <taxon>Planctomycetota</taxon>
        <taxon>Planctomycetia</taxon>
        <taxon>Pirellulales</taxon>
        <taxon>Pirellulaceae</taxon>
        <taxon>Bremerella</taxon>
    </lineage>
</organism>
<keyword evidence="4" id="KW-1185">Reference proteome</keyword>
<dbReference type="InterPro" id="IPR029063">
    <property type="entry name" value="SAM-dependent_MTases_sf"/>
</dbReference>
<evidence type="ECO:0000313" key="3">
    <source>
        <dbReference type="EMBL" id="MBA2114220.1"/>
    </source>
</evidence>
<dbReference type="GO" id="GO:0032259">
    <property type="term" value="P:methylation"/>
    <property type="evidence" value="ECO:0007669"/>
    <property type="project" value="UniProtKB-KW"/>
</dbReference>
<dbReference type="AlphaFoldDB" id="A0A7V8V3E1"/>
<keyword evidence="1" id="KW-0489">Methyltransferase</keyword>
<dbReference type="PANTHER" id="PTHR43619">
    <property type="entry name" value="S-ADENOSYL-L-METHIONINE-DEPENDENT METHYLTRANSFERASE YKTD-RELATED"/>
    <property type="match status" value="1"/>
</dbReference>
<dbReference type="Gene3D" id="3.40.50.150">
    <property type="entry name" value="Vaccinia Virus protein VP39"/>
    <property type="match status" value="1"/>
</dbReference>
<dbReference type="Proteomes" id="UP000551616">
    <property type="component" value="Unassembled WGS sequence"/>
</dbReference>
<dbReference type="SUPFAM" id="SSF53335">
    <property type="entry name" value="S-adenosyl-L-methionine-dependent methyltransferases"/>
    <property type="match status" value="1"/>
</dbReference>
<dbReference type="PANTHER" id="PTHR43619:SF2">
    <property type="entry name" value="S-ADENOSYL-L-METHIONINE-DEPENDENT METHYLTRANSFERASES SUPERFAMILY PROTEIN"/>
    <property type="match status" value="1"/>
</dbReference>
<keyword evidence="2" id="KW-0808">Transferase</keyword>
<dbReference type="Pfam" id="PF04072">
    <property type="entry name" value="LCM"/>
    <property type="match status" value="1"/>
</dbReference>
<dbReference type="InterPro" id="IPR016874">
    <property type="entry name" value="TcmP-like"/>
</dbReference>
<name>A0A7V8V3E1_9BACT</name>
<gene>
    <name evidence="3" type="ORF">HOV93_13760</name>
</gene>
<reference evidence="3 4" key="1">
    <citation type="submission" date="2020-05" db="EMBL/GenBank/DDBJ databases">
        <title>Bremerella alba sp. nov., a novel planctomycete isolated from the surface of the macroalga Fucus spiralis.</title>
        <authorList>
            <person name="Godinho O."/>
            <person name="Botelho R."/>
            <person name="Albuquerque L."/>
            <person name="Wiegand S."/>
            <person name="Da Costa M.S."/>
            <person name="Lobo-Da-Cunha A."/>
            <person name="Jogler C."/>
            <person name="Lage O.M."/>
        </authorList>
    </citation>
    <scope>NUCLEOTIDE SEQUENCE [LARGE SCALE GENOMIC DNA]</scope>
    <source>
        <strain evidence="3 4">FF15</strain>
    </source>
</reference>
<evidence type="ECO:0000256" key="1">
    <source>
        <dbReference type="ARBA" id="ARBA00022603"/>
    </source>
</evidence>
<evidence type="ECO:0000256" key="2">
    <source>
        <dbReference type="ARBA" id="ARBA00022679"/>
    </source>
</evidence>